<protein>
    <recommendedName>
        <fullName evidence="10">UDP-2,3-diacylglucosamine hydrolase</fullName>
        <ecNumber evidence="10">3.6.1.54</ecNumber>
    </recommendedName>
    <alternativeName>
        <fullName evidence="10">UDP-2,3-diacylglucosamine diphosphatase</fullName>
    </alternativeName>
</protein>
<feature type="binding site" evidence="10">
    <location>
        <position position="15"/>
    </location>
    <ligand>
        <name>Mn(2+)</name>
        <dbReference type="ChEBI" id="CHEBI:29035"/>
        <label>1</label>
    </ligand>
</feature>
<comment type="similarity">
    <text evidence="10">Belongs to the LpxH family.</text>
</comment>
<feature type="binding site" evidence="10">
    <location>
        <begin position="89"/>
        <end position="90"/>
    </location>
    <ligand>
        <name>substrate</name>
    </ligand>
</feature>
<evidence type="ECO:0000256" key="5">
    <source>
        <dbReference type="ARBA" id="ARBA00022723"/>
    </source>
</evidence>
<feature type="binding site" evidence="10">
    <location>
        <position position="132"/>
    </location>
    <ligand>
        <name>substrate</name>
    </ligand>
</feature>
<keyword evidence="9 10" id="KW-0464">Manganese</keyword>
<dbReference type="GO" id="GO:0008758">
    <property type="term" value="F:UDP-2,3-diacylglucosamine hydrolase activity"/>
    <property type="evidence" value="ECO:0007669"/>
    <property type="project" value="UniProtKB-UniRule"/>
</dbReference>
<dbReference type="GO" id="GO:0005737">
    <property type="term" value="C:cytoplasm"/>
    <property type="evidence" value="ECO:0007669"/>
    <property type="project" value="InterPro"/>
</dbReference>
<evidence type="ECO:0000256" key="9">
    <source>
        <dbReference type="ARBA" id="ARBA00023211"/>
    </source>
</evidence>
<keyword evidence="2 10" id="KW-0444">Lipid biosynthesis</keyword>
<comment type="caution">
    <text evidence="12">The sequence shown here is derived from an EMBL/GenBank/DDBJ whole genome shotgun (WGS) entry which is preliminary data.</text>
</comment>
<comment type="cofactor">
    <cofactor evidence="10">
        <name>Mn(2+)</name>
        <dbReference type="ChEBI" id="CHEBI:29035"/>
    </cofactor>
    <text evidence="10">Binds 2 Mn(2+) ions per subunit in a binuclear metal center.</text>
</comment>
<organism evidence="12 13">
    <name type="scientific">Advenella faeciporci</name>
    <dbReference type="NCBI Taxonomy" id="797535"/>
    <lineage>
        <taxon>Bacteria</taxon>
        <taxon>Pseudomonadati</taxon>
        <taxon>Pseudomonadota</taxon>
        <taxon>Betaproteobacteria</taxon>
        <taxon>Burkholderiales</taxon>
        <taxon>Alcaligenaceae</taxon>
    </lineage>
</organism>
<dbReference type="Proteomes" id="UP000608345">
    <property type="component" value="Unassembled WGS sequence"/>
</dbReference>
<feature type="binding site" evidence="10">
    <location>
        <position position="89"/>
    </location>
    <ligand>
        <name>Mn(2+)</name>
        <dbReference type="ChEBI" id="CHEBI:29035"/>
        <label>2</label>
    </ligand>
</feature>
<dbReference type="RefSeq" id="WP_189384170.1">
    <property type="nucleotide sequence ID" value="NZ_BAABFY010000007.1"/>
</dbReference>
<reference evidence="12" key="1">
    <citation type="journal article" date="2014" name="Int. J. Syst. Evol. Microbiol.">
        <title>Complete genome sequence of Corynebacterium casei LMG S-19264T (=DSM 44701T), isolated from a smear-ripened cheese.</title>
        <authorList>
            <consortium name="US DOE Joint Genome Institute (JGI-PGF)"/>
            <person name="Walter F."/>
            <person name="Albersmeier A."/>
            <person name="Kalinowski J."/>
            <person name="Ruckert C."/>
        </authorList>
    </citation>
    <scope>NUCLEOTIDE SEQUENCE</scope>
    <source>
        <strain evidence="12">KCTC 23732</strain>
    </source>
</reference>
<dbReference type="NCBIfam" id="NF003743">
    <property type="entry name" value="PRK05340.1"/>
    <property type="match status" value="1"/>
</dbReference>
<evidence type="ECO:0000256" key="1">
    <source>
        <dbReference type="ARBA" id="ARBA00022475"/>
    </source>
</evidence>
<keyword evidence="5 10" id="KW-0479">Metal-binding</keyword>
<dbReference type="EMBL" id="BMYS01000003">
    <property type="protein sequence ID" value="GGW80495.1"/>
    <property type="molecule type" value="Genomic_DNA"/>
</dbReference>
<dbReference type="GO" id="GO:0019897">
    <property type="term" value="C:extrinsic component of plasma membrane"/>
    <property type="evidence" value="ECO:0007669"/>
    <property type="project" value="UniProtKB-UniRule"/>
</dbReference>
<feature type="binding site" evidence="10">
    <location>
        <position position="170"/>
    </location>
    <ligand>
        <name>substrate</name>
    </ligand>
</feature>
<keyword evidence="7 10" id="KW-0443">Lipid metabolism</keyword>
<keyword evidence="1 10" id="KW-1003">Cell membrane</keyword>
<feature type="binding site" evidence="10">
    <location>
        <position position="48"/>
    </location>
    <ligand>
        <name>Mn(2+)</name>
        <dbReference type="ChEBI" id="CHEBI:29035"/>
        <label>2</label>
    </ligand>
</feature>
<dbReference type="InterPro" id="IPR043461">
    <property type="entry name" value="LpxH-like"/>
</dbReference>
<evidence type="ECO:0000256" key="6">
    <source>
        <dbReference type="ARBA" id="ARBA00022801"/>
    </source>
</evidence>
<keyword evidence="3 10" id="KW-0997">Cell inner membrane</keyword>
<dbReference type="InterPro" id="IPR010138">
    <property type="entry name" value="UDP-diacylglucosamine_Hdrlase"/>
</dbReference>
<keyword evidence="13" id="KW-1185">Reference proteome</keyword>
<evidence type="ECO:0000256" key="8">
    <source>
        <dbReference type="ARBA" id="ARBA00023136"/>
    </source>
</evidence>
<evidence type="ECO:0000256" key="2">
    <source>
        <dbReference type="ARBA" id="ARBA00022516"/>
    </source>
</evidence>
<evidence type="ECO:0000313" key="12">
    <source>
        <dbReference type="EMBL" id="GGW80495.1"/>
    </source>
</evidence>
<comment type="catalytic activity">
    <reaction evidence="10">
        <text>UDP-2-N,3-O-bis[(3R)-3-hydroxytetradecanoyl]-alpha-D-glucosamine + H2O = 2-N,3-O-bis[(3R)-3-hydroxytetradecanoyl]-alpha-D-glucosaminyl 1-phosphate + UMP + 2 H(+)</text>
        <dbReference type="Rhea" id="RHEA:25213"/>
        <dbReference type="ChEBI" id="CHEBI:15377"/>
        <dbReference type="ChEBI" id="CHEBI:15378"/>
        <dbReference type="ChEBI" id="CHEBI:57865"/>
        <dbReference type="ChEBI" id="CHEBI:57957"/>
        <dbReference type="ChEBI" id="CHEBI:78847"/>
        <dbReference type="EC" id="3.6.1.54"/>
    </reaction>
</comment>
<feature type="binding site" evidence="10">
    <location>
        <position position="206"/>
    </location>
    <ligand>
        <name>substrate</name>
    </ligand>
</feature>
<gene>
    <name evidence="10 12" type="primary">lpxH</name>
    <name evidence="12" type="ORF">GCM10011450_08010</name>
</gene>
<feature type="binding site" evidence="10">
    <location>
        <position position="208"/>
    </location>
    <ligand>
        <name>Mn(2+)</name>
        <dbReference type="ChEBI" id="CHEBI:29035"/>
        <label>1</label>
    </ligand>
</feature>
<evidence type="ECO:0000313" key="13">
    <source>
        <dbReference type="Proteomes" id="UP000608345"/>
    </source>
</evidence>
<keyword evidence="8 10" id="KW-0472">Membrane</keyword>
<feature type="domain" description="Calcineurin-like phosphoesterase" evidence="11">
    <location>
        <begin position="10"/>
        <end position="210"/>
    </location>
</feature>
<evidence type="ECO:0000259" key="11">
    <source>
        <dbReference type="Pfam" id="PF00149"/>
    </source>
</evidence>
<dbReference type="HAMAP" id="MF_00575">
    <property type="entry name" value="LpxH"/>
    <property type="match status" value="1"/>
</dbReference>
<evidence type="ECO:0000256" key="7">
    <source>
        <dbReference type="ARBA" id="ARBA00023098"/>
    </source>
</evidence>
<dbReference type="CDD" id="cd07398">
    <property type="entry name" value="MPP_YbbF-LpxH"/>
    <property type="match status" value="1"/>
</dbReference>
<comment type="subcellular location">
    <subcellularLocation>
        <location evidence="10">Cell inner membrane</location>
        <topology evidence="10">Peripheral membrane protein</topology>
        <orientation evidence="10">Cytoplasmic side</orientation>
    </subcellularLocation>
</comment>
<dbReference type="GO" id="GO:0009245">
    <property type="term" value="P:lipid A biosynthetic process"/>
    <property type="evidence" value="ECO:0007669"/>
    <property type="project" value="UniProtKB-UniRule"/>
</dbReference>
<dbReference type="InterPro" id="IPR004843">
    <property type="entry name" value="Calcineurin-like_PHP"/>
</dbReference>
<dbReference type="Pfam" id="PF00149">
    <property type="entry name" value="Metallophos"/>
    <property type="match status" value="1"/>
</dbReference>
<reference evidence="12" key="2">
    <citation type="submission" date="2020-09" db="EMBL/GenBank/DDBJ databases">
        <authorList>
            <person name="Sun Q."/>
            <person name="Kim S."/>
        </authorList>
    </citation>
    <scope>NUCLEOTIDE SEQUENCE</scope>
    <source>
        <strain evidence="12">KCTC 23732</strain>
    </source>
</reference>
<dbReference type="EC" id="3.6.1.54" evidence="10"/>
<dbReference type="GO" id="GO:0030145">
    <property type="term" value="F:manganese ion binding"/>
    <property type="evidence" value="ECO:0007669"/>
    <property type="project" value="UniProtKB-UniRule"/>
</dbReference>
<dbReference type="PANTHER" id="PTHR34990">
    <property type="entry name" value="UDP-2,3-DIACYLGLUCOSAMINE HYDROLASE-RELATED"/>
    <property type="match status" value="1"/>
</dbReference>
<name>A0A918JJJ7_9BURK</name>
<dbReference type="Gene3D" id="3.60.21.10">
    <property type="match status" value="1"/>
</dbReference>
<keyword evidence="6 10" id="KW-0378">Hydrolase</keyword>
<evidence type="ECO:0000256" key="3">
    <source>
        <dbReference type="ARBA" id="ARBA00022519"/>
    </source>
</evidence>
<comment type="pathway">
    <text evidence="10">Glycolipid biosynthesis; lipid IV(A) biosynthesis; lipid IV(A) from (3R)-3-hydroxytetradecanoyl-[acyl-carrier-protein] and UDP-N-acetyl-alpha-D-glucosamine: step 4/6.</text>
</comment>
<dbReference type="PANTHER" id="PTHR34990:SF1">
    <property type="entry name" value="UDP-2,3-DIACYLGLUCOSAMINE HYDROLASE"/>
    <property type="match status" value="1"/>
</dbReference>
<feature type="binding site" evidence="10">
    <location>
        <position position="206"/>
    </location>
    <ligand>
        <name>Mn(2+)</name>
        <dbReference type="ChEBI" id="CHEBI:29035"/>
        <label>2</label>
    </ligand>
</feature>
<dbReference type="InterPro" id="IPR029052">
    <property type="entry name" value="Metallo-depent_PP-like"/>
</dbReference>
<dbReference type="SUPFAM" id="SSF56300">
    <property type="entry name" value="Metallo-dependent phosphatases"/>
    <property type="match status" value="1"/>
</dbReference>
<dbReference type="AlphaFoldDB" id="A0A918JJJ7"/>
<feature type="binding site" evidence="10">
    <location>
        <position position="17"/>
    </location>
    <ligand>
        <name>Mn(2+)</name>
        <dbReference type="ChEBI" id="CHEBI:29035"/>
        <label>1</label>
    </ligand>
</feature>
<comment type="caution">
    <text evidence="10">Lacks conserved residue(s) required for the propagation of feature annotation.</text>
</comment>
<evidence type="ECO:0000256" key="4">
    <source>
        <dbReference type="ARBA" id="ARBA00022556"/>
    </source>
</evidence>
<proteinExistence type="inferred from homology"/>
<feature type="binding site" evidence="10">
    <location>
        <position position="177"/>
    </location>
    <ligand>
        <name>substrate</name>
    </ligand>
</feature>
<evidence type="ECO:0000256" key="10">
    <source>
        <dbReference type="HAMAP-Rule" id="MF_00575"/>
    </source>
</evidence>
<feature type="binding site" evidence="10">
    <location>
        <position position="124"/>
    </location>
    <ligand>
        <name>Mn(2+)</name>
        <dbReference type="ChEBI" id="CHEBI:29035"/>
        <label>2</label>
    </ligand>
</feature>
<feature type="binding site" evidence="10">
    <location>
        <position position="48"/>
    </location>
    <ligand>
        <name>Mn(2+)</name>
        <dbReference type="ChEBI" id="CHEBI:29035"/>
        <label>1</label>
    </ligand>
</feature>
<comment type="function">
    <text evidence="10">Hydrolyzes the pyrophosphate bond of UDP-2,3-diacylglucosamine to yield 2,3-diacylglucosamine 1-phosphate (lipid X) and UMP by catalyzing the attack of water at the alpha-P atom. Involved in the biosynthesis of lipid A, a phosphorylated glycolipid that anchors the lipopolysaccharide to the outer membrane of the cell.</text>
</comment>
<keyword evidence="4 10" id="KW-0441">Lipid A biosynthesis</keyword>
<sequence>MNKLSLDGTLWLASDIHLGEHIPRTRQAFYAFLDSARAHANALVLAGDIFDFWAGDDIALKSSEPWLQEALDQLKKTATHIPLYLMHGNRDFLIRHKLAKQINATLLADTVIIESAAGPIRLSHGDEYCTDDPAYQRFRKIVHNPLIQATFLALPRRLRHRLASHIRSQSKNSHAFKNDTMVDVSSSAIKQAFLENTQVRTLIHGHTHMPGHHTLMLHGALYERWVLPDWEYDHEPVRGGYIEIKKSGVCLHRFDLPANAQSVAN</sequence>
<accession>A0A918JJJ7</accession>